<dbReference type="GO" id="GO:0016747">
    <property type="term" value="F:acyltransferase activity, transferring groups other than amino-acyl groups"/>
    <property type="evidence" value="ECO:0007669"/>
    <property type="project" value="InterPro"/>
</dbReference>
<dbReference type="Proteomes" id="UP000245379">
    <property type="component" value="Unassembled WGS sequence"/>
</dbReference>
<feature type="transmembrane region" description="Helical" evidence="1">
    <location>
        <begin position="43"/>
        <end position="64"/>
    </location>
</feature>
<evidence type="ECO:0000259" key="2">
    <source>
        <dbReference type="Pfam" id="PF01757"/>
    </source>
</evidence>
<organism evidence="3 4">
    <name type="scientific">Pedobacter yonginense</name>
    <dbReference type="NCBI Taxonomy" id="651869"/>
    <lineage>
        <taxon>Bacteria</taxon>
        <taxon>Pseudomonadati</taxon>
        <taxon>Bacteroidota</taxon>
        <taxon>Sphingobacteriia</taxon>
        <taxon>Sphingobacteriales</taxon>
        <taxon>Sphingobacteriaceae</taxon>
        <taxon>Pedobacter</taxon>
    </lineage>
</organism>
<feature type="transmembrane region" description="Helical" evidence="1">
    <location>
        <begin position="248"/>
        <end position="267"/>
    </location>
</feature>
<accession>A0A317EJU7</accession>
<feature type="transmembrane region" description="Helical" evidence="1">
    <location>
        <begin position="222"/>
        <end position="242"/>
    </location>
</feature>
<feature type="transmembrane region" description="Helical" evidence="1">
    <location>
        <begin position="191"/>
        <end position="210"/>
    </location>
</feature>
<dbReference type="PANTHER" id="PTHR23028:SF53">
    <property type="entry name" value="ACYL_TRANSF_3 DOMAIN-CONTAINING PROTEIN"/>
    <property type="match status" value="1"/>
</dbReference>
<dbReference type="EMBL" id="QGNZ01000004">
    <property type="protein sequence ID" value="PWS26397.1"/>
    <property type="molecule type" value="Genomic_DNA"/>
</dbReference>
<proteinExistence type="predicted"/>
<gene>
    <name evidence="3" type="ORF">DHW03_16585</name>
</gene>
<name>A0A317EJU7_9SPHI</name>
<dbReference type="InterPro" id="IPR050879">
    <property type="entry name" value="Acyltransferase_3"/>
</dbReference>
<dbReference type="RefSeq" id="WP_109926963.1">
    <property type="nucleotide sequence ID" value="NZ_QGNZ01000004.1"/>
</dbReference>
<dbReference type="AlphaFoldDB" id="A0A317EJU7"/>
<keyword evidence="4" id="KW-1185">Reference proteome</keyword>
<sequence>MNKLLGIDLLRGFAAFSVFYSHQHIGSLISKFTGLSWFTSTDLIGAVYAVPLFFLLSGYCIHLSSFKQKELGEPLQLKKYYFNRFLRIYPAYLFALLFSVMVNYVSYDKKPSLEDLIVHLFVGQGFSSTYFNSINLVLWTITVEAAFYIIYPIYYRINQTKGINQALLFSFLVSLISNLICFLFFRNLSISVIFFFTNLWFGWCFGAWLCDQYHRQPDFFKSKNWIFIVGAILCFFVLLQIYHFDNELIVHNTINILIWAPLFILTLQSEKFFQHYKKWLAIPLAIGISSYSLYLLHMPLILFKNFLIHKYLNNNSYILLMAIGTILIPLVCYFSYRIIEVPFFNLRRKYAVKPHTNG</sequence>
<dbReference type="PANTHER" id="PTHR23028">
    <property type="entry name" value="ACETYLTRANSFERASE"/>
    <property type="match status" value="1"/>
</dbReference>
<feature type="transmembrane region" description="Helical" evidence="1">
    <location>
        <begin position="136"/>
        <end position="154"/>
    </location>
</feature>
<keyword evidence="1" id="KW-0472">Membrane</keyword>
<evidence type="ECO:0000256" key="1">
    <source>
        <dbReference type="SAM" id="Phobius"/>
    </source>
</evidence>
<feature type="transmembrane region" description="Helical" evidence="1">
    <location>
        <begin position="166"/>
        <end position="185"/>
    </location>
</feature>
<protein>
    <recommendedName>
        <fullName evidence="2">Acyltransferase 3 domain-containing protein</fullName>
    </recommendedName>
</protein>
<reference evidence="3 4" key="1">
    <citation type="submission" date="2018-05" db="EMBL/GenBank/DDBJ databases">
        <title>Pedobacter paludis sp. nov., isolated from wetland soil.</title>
        <authorList>
            <person name="Zhang Y."/>
            <person name="Wang G."/>
        </authorList>
    </citation>
    <scope>NUCLEOTIDE SEQUENCE [LARGE SCALE GENOMIC DNA]</scope>
    <source>
        <strain evidence="3 4">KCTC22721</strain>
    </source>
</reference>
<feature type="domain" description="Acyltransferase 3" evidence="2">
    <location>
        <begin position="5"/>
        <end position="333"/>
    </location>
</feature>
<evidence type="ECO:0000313" key="4">
    <source>
        <dbReference type="Proteomes" id="UP000245379"/>
    </source>
</evidence>
<evidence type="ECO:0000313" key="3">
    <source>
        <dbReference type="EMBL" id="PWS26397.1"/>
    </source>
</evidence>
<dbReference type="GO" id="GO:0000271">
    <property type="term" value="P:polysaccharide biosynthetic process"/>
    <property type="evidence" value="ECO:0007669"/>
    <property type="project" value="TreeGrafter"/>
</dbReference>
<dbReference type="Pfam" id="PF01757">
    <property type="entry name" value="Acyl_transf_3"/>
    <property type="match status" value="1"/>
</dbReference>
<feature type="transmembrane region" description="Helical" evidence="1">
    <location>
        <begin position="317"/>
        <end position="339"/>
    </location>
</feature>
<dbReference type="OrthoDB" id="290051at2"/>
<comment type="caution">
    <text evidence="3">The sequence shown here is derived from an EMBL/GenBank/DDBJ whole genome shotgun (WGS) entry which is preliminary data.</text>
</comment>
<feature type="transmembrane region" description="Helical" evidence="1">
    <location>
        <begin position="279"/>
        <end position="297"/>
    </location>
</feature>
<feature type="transmembrane region" description="Helical" evidence="1">
    <location>
        <begin position="85"/>
        <end position="106"/>
    </location>
</feature>
<dbReference type="InterPro" id="IPR002656">
    <property type="entry name" value="Acyl_transf_3_dom"/>
</dbReference>
<dbReference type="GO" id="GO:0016020">
    <property type="term" value="C:membrane"/>
    <property type="evidence" value="ECO:0007669"/>
    <property type="project" value="TreeGrafter"/>
</dbReference>
<keyword evidence="1" id="KW-1133">Transmembrane helix</keyword>
<keyword evidence="1" id="KW-0812">Transmembrane</keyword>